<evidence type="ECO:0000256" key="1">
    <source>
        <dbReference type="ARBA" id="ARBA00022801"/>
    </source>
</evidence>
<dbReference type="SMART" id="SM00646">
    <property type="entry name" value="Ami_3"/>
    <property type="match status" value="1"/>
</dbReference>
<organism evidence="3 4">
    <name type="scientific">Tumebacillus permanentifrigoris</name>
    <dbReference type="NCBI Taxonomy" id="378543"/>
    <lineage>
        <taxon>Bacteria</taxon>
        <taxon>Bacillati</taxon>
        <taxon>Bacillota</taxon>
        <taxon>Bacilli</taxon>
        <taxon>Bacillales</taxon>
        <taxon>Alicyclobacillaceae</taxon>
        <taxon>Tumebacillus</taxon>
    </lineage>
</organism>
<comment type="caution">
    <text evidence="3">The sequence shown here is derived from an EMBL/GenBank/DDBJ whole genome shotgun (WGS) entry which is preliminary data.</text>
</comment>
<dbReference type="SUPFAM" id="SSF53187">
    <property type="entry name" value="Zn-dependent exopeptidases"/>
    <property type="match status" value="1"/>
</dbReference>
<gene>
    <name evidence="3" type="ORF">C7459_10687</name>
</gene>
<dbReference type="Proteomes" id="UP000245634">
    <property type="component" value="Unassembled WGS sequence"/>
</dbReference>
<dbReference type="RefSeq" id="WP_170119363.1">
    <property type="nucleotide sequence ID" value="NZ_QGGL01000006.1"/>
</dbReference>
<evidence type="ECO:0000313" key="4">
    <source>
        <dbReference type="Proteomes" id="UP000245634"/>
    </source>
</evidence>
<dbReference type="PANTHER" id="PTHR30404">
    <property type="entry name" value="N-ACETYLMURAMOYL-L-ALANINE AMIDASE"/>
    <property type="match status" value="1"/>
</dbReference>
<sequence>MIVRPRVVLDPGHGGWESGCIVGAFAEKDVNLAVCLQVRELLESEGVRVLMTREDDRILSAGRRVEFANAQHADLFVSWHCDHLPDTEVRGLSLWVDSRRSDLWQMMMFEQLGERISQVTHQPFLGVFQIRDRILQAVDAPSILIKGGFLSHPEELSSAVTPQFQKLQAQGAAEGILGILNDVQNR</sequence>
<dbReference type="AlphaFoldDB" id="A0A316DDS6"/>
<keyword evidence="1" id="KW-0378">Hydrolase</keyword>
<protein>
    <submittedName>
        <fullName evidence="3">N-acetylmuramoyl-L-alanine amidase</fullName>
    </submittedName>
</protein>
<dbReference type="InterPro" id="IPR002508">
    <property type="entry name" value="MurNAc-LAA_cat"/>
</dbReference>
<evidence type="ECO:0000259" key="2">
    <source>
        <dbReference type="SMART" id="SM00646"/>
    </source>
</evidence>
<dbReference type="GO" id="GO:0009253">
    <property type="term" value="P:peptidoglycan catabolic process"/>
    <property type="evidence" value="ECO:0007669"/>
    <property type="project" value="InterPro"/>
</dbReference>
<keyword evidence="4" id="KW-1185">Reference proteome</keyword>
<dbReference type="Gene3D" id="3.40.630.40">
    <property type="entry name" value="Zn-dependent exopeptidases"/>
    <property type="match status" value="1"/>
</dbReference>
<dbReference type="InterPro" id="IPR050695">
    <property type="entry name" value="N-acetylmuramoyl_amidase_3"/>
</dbReference>
<dbReference type="EMBL" id="QGGL01000006">
    <property type="protein sequence ID" value="PWK13807.1"/>
    <property type="molecule type" value="Genomic_DNA"/>
</dbReference>
<dbReference type="GO" id="GO:0008745">
    <property type="term" value="F:N-acetylmuramoyl-L-alanine amidase activity"/>
    <property type="evidence" value="ECO:0007669"/>
    <property type="project" value="InterPro"/>
</dbReference>
<name>A0A316DDS6_9BACL</name>
<dbReference type="PANTHER" id="PTHR30404:SF0">
    <property type="entry name" value="N-ACETYLMURAMOYL-L-ALANINE AMIDASE AMIC"/>
    <property type="match status" value="1"/>
</dbReference>
<reference evidence="3 4" key="1">
    <citation type="submission" date="2018-05" db="EMBL/GenBank/DDBJ databases">
        <title>Genomic Encyclopedia of Type Strains, Phase IV (KMG-IV): sequencing the most valuable type-strain genomes for metagenomic binning, comparative biology and taxonomic classification.</title>
        <authorList>
            <person name="Goeker M."/>
        </authorList>
    </citation>
    <scope>NUCLEOTIDE SEQUENCE [LARGE SCALE GENOMIC DNA]</scope>
    <source>
        <strain evidence="3 4">DSM 18773</strain>
    </source>
</reference>
<dbReference type="GO" id="GO:0030288">
    <property type="term" value="C:outer membrane-bounded periplasmic space"/>
    <property type="evidence" value="ECO:0007669"/>
    <property type="project" value="TreeGrafter"/>
</dbReference>
<evidence type="ECO:0000313" key="3">
    <source>
        <dbReference type="EMBL" id="PWK13807.1"/>
    </source>
</evidence>
<dbReference type="CDD" id="cd02696">
    <property type="entry name" value="MurNAc-LAA"/>
    <property type="match status" value="1"/>
</dbReference>
<proteinExistence type="predicted"/>
<feature type="domain" description="MurNAc-LAA" evidence="2">
    <location>
        <begin position="65"/>
        <end position="177"/>
    </location>
</feature>
<accession>A0A316DDS6</accession>
<dbReference type="Pfam" id="PF01520">
    <property type="entry name" value="Amidase_3"/>
    <property type="match status" value="1"/>
</dbReference>